<dbReference type="PANTHER" id="PTHR30258:SF1">
    <property type="entry name" value="PROTEIN TRANSPORT PROTEIN HOFB HOMOLOG"/>
    <property type="match status" value="1"/>
</dbReference>
<evidence type="ECO:0008006" key="8">
    <source>
        <dbReference type="Google" id="ProtNLM"/>
    </source>
</evidence>
<evidence type="ECO:0000313" key="6">
    <source>
        <dbReference type="EMBL" id="PKK90134.1"/>
    </source>
</evidence>
<accession>A0A2N1PP80</accession>
<evidence type="ECO:0000256" key="1">
    <source>
        <dbReference type="ARBA" id="ARBA00006611"/>
    </source>
</evidence>
<keyword evidence="2" id="KW-0547">Nucleotide-binding</keyword>
<dbReference type="EMBL" id="PGXC01000007">
    <property type="protein sequence ID" value="PKK90134.1"/>
    <property type="molecule type" value="Genomic_DNA"/>
</dbReference>
<dbReference type="InterPro" id="IPR037257">
    <property type="entry name" value="T2SS_E_N_sf"/>
</dbReference>
<evidence type="ECO:0000256" key="2">
    <source>
        <dbReference type="ARBA" id="ARBA00022741"/>
    </source>
</evidence>
<evidence type="ECO:0000259" key="4">
    <source>
        <dbReference type="Pfam" id="PF00437"/>
    </source>
</evidence>
<dbReference type="GO" id="GO:0005524">
    <property type="term" value="F:ATP binding"/>
    <property type="evidence" value="ECO:0007669"/>
    <property type="project" value="UniProtKB-KW"/>
</dbReference>
<feature type="domain" description="Type II secretion system protein GspE N-terminal" evidence="5">
    <location>
        <begin position="63"/>
        <end position="149"/>
    </location>
</feature>
<dbReference type="InterPro" id="IPR001482">
    <property type="entry name" value="T2SS/T4SS_dom"/>
</dbReference>
<protein>
    <recommendedName>
        <fullName evidence="8">Type II secretion system protein GspE</fullName>
    </recommendedName>
</protein>
<dbReference type="Proteomes" id="UP000233256">
    <property type="component" value="Unassembled WGS sequence"/>
</dbReference>
<gene>
    <name evidence="6" type="ORF">CVV64_10415</name>
</gene>
<dbReference type="SUPFAM" id="SSF160246">
    <property type="entry name" value="EspE N-terminal domain-like"/>
    <property type="match status" value="1"/>
</dbReference>
<comment type="caution">
    <text evidence="6">The sequence shown here is derived from an EMBL/GenBank/DDBJ whole genome shotgun (WGS) entry which is preliminary data.</text>
</comment>
<dbReference type="InterPro" id="IPR027417">
    <property type="entry name" value="P-loop_NTPase"/>
</dbReference>
<evidence type="ECO:0000259" key="5">
    <source>
        <dbReference type="Pfam" id="PF05157"/>
    </source>
</evidence>
<dbReference type="GO" id="GO:0005886">
    <property type="term" value="C:plasma membrane"/>
    <property type="evidence" value="ECO:0007669"/>
    <property type="project" value="TreeGrafter"/>
</dbReference>
<dbReference type="Pfam" id="PF00437">
    <property type="entry name" value="T2SSE"/>
    <property type="match status" value="2"/>
</dbReference>
<sequence>MLSEFIQKKRIGTLLLEKKLVTQEQLEWALIKQRESKCMLGEILVEAGFISEDTLCKMLALQFGVPFISESEINPSDELMATVPENLLKMKKFVPLKLDTANDILTIIIPDPNNFVLLDHVKNVLKYHVKYVLASSKAIERAVNAYLNKASRDDRTSSPAAAAARIEPASREKVSRRDIAALSEKEQDEAYGVNLVNSIVNYAFQEKAQEVHFEPLDGSFRIRFRIHGLLRDDIVVARGVEGQLVGRLKILAGLDFSEKRKPQKAMFNLEQGFDSFSCSIATLPGVNGEGAVLRFHGTLFDGKTLEDLGMDDPGRRMVRRFMMRNRGLAIVAGPHDSGKTVTMSAFLRVMDQAGRKNIVLQSCPGSTGTMAHHVQVDASAGDAVSVWRTAVEAASDLGVDTLLVDGSPYTLLEESLVPISRSGRGVVTSLATGASAADLLHDIVSSSSRSAALISALSLIIVERLIPVACSQCRKPLPAGAARVVFEEGGLNPAPFNQMNFVESKGCPACSHRSVTGRKAIFEVLEVNDDIRELLIRGASPQEIRKKSSERGMKTLKVQLLEKARRQEATLGTLVSGLVE</sequence>
<proteinExistence type="inferred from homology"/>
<dbReference type="AlphaFoldDB" id="A0A2N1PP80"/>
<dbReference type="Pfam" id="PF05157">
    <property type="entry name" value="MshEN"/>
    <property type="match status" value="1"/>
</dbReference>
<comment type="similarity">
    <text evidence="1">Belongs to the GSP E family.</text>
</comment>
<dbReference type="PANTHER" id="PTHR30258">
    <property type="entry name" value="TYPE II SECRETION SYSTEM PROTEIN GSPE-RELATED"/>
    <property type="match status" value="1"/>
</dbReference>
<feature type="domain" description="Bacterial type II secretion system protein E" evidence="4">
    <location>
        <begin position="186"/>
        <end position="359"/>
    </location>
</feature>
<dbReference type="Gene3D" id="3.40.50.300">
    <property type="entry name" value="P-loop containing nucleotide triphosphate hydrolases"/>
    <property type="match status" value="1"/>
</dbReference>
<organism evidence="6 7">
    <name type="scientific">Candidatus Wallbacteria bacterium HGW-Wallbacteria-1</name>
    <dbReference type="NCBI Taxonomy" id="2013854"/>
    <lineage>
        <taxon>Bacteria</taxon>
        <taxon>Candidatus Walliibacteriota</taxon>
    </lineage>
</organism>
<keyword evidence="3" id="KW-0067">ATP-binding</keyword>
<dbReference type="GO" id="GO:0016887">
    <property type="term" value="F:ATP hydrolysis activity"/>
    <property type="evidence" value="ECO:0007669"/>
    <property type="project" value="TreeGrafter"/>
</dbReference>
<dbReference type="Gene3D" id="3.30.300.160">
    <property type="entry name" value="Type II secretion system, protein E, N-terminal domain"/>
    <property type="match status" value="1"/>
</dbReference>
<dbReference type="Gene3D" id="3.30.450.90">
    <property type="match status" value="1"/>
</dbReference>
<reference evidence="6 7" key="1">
    <citation type="journal article" date="2017" name="ISME J.">
        <title>Potential for microbial H2 and metal transformations associated with novel bacteria and archaea in deep terrestrial subsurface sediments.</title>
        <authorList>
            <person name="Hernsdorf A.W."/>
            <person name="Amano Y."/>
            <person name="Miyakawa K."/>
            <person name="Ise K."/>
            <person name="Suzuki Y."/>
            <person name="Anantharaman K."/>
            <person name="Probst A."/>
            <person name="Burstein D."/>
            <person name="Thomas B.C."/>
            <person name="Banfield J.F."/>
        </authorList>
    </citation>
    <scope>NUCLEOTIDE SEQUENCE [LARGE SCALE GENOMIC DNA]</scope>
    <source>
        <strain evidence="6">HGW-Wallbacteria-1</strain>
    </source>
</reference>
<dbReference type="SUPFAM" id="SSF52540">
    <property type="entry name" value="P-loop containing nucleoside triphosphate hydrolases"/>
    <property type="match status" value="1"/>
</dbReference>
<feature type="domain" description="Bacterial type II secretion system protein E" evidence="4">
    <location>
        <begin position="421"/>
        <end position="569"/>
    </location>
</feature>
<name>A0A2N1PP80_9BACT</name>
<evidence type="ECO:0000313" key="7">
    <source>
        <dbReference type="Proteomes" id="UP000233256"/>
    </source>
</evidence>
<dbReference type="InterPro" id="IPR007831">
    <property type="entry name" value="T2SS_GspE_N"/>
</dbReference>
<evidence type="ECO:0000256" key="3">
    <source>
        <dbReference type="ARBA" id="ARBA00022840"/>
    </source>
</evidence>